<dbReference type="AlphaFoldDB" id="A0A2T4XW96"/>
<evidence type="ECO:0000313" key="1">
    <source>
        <dbReference type="EMBL" id="PTM34177.1"/>
    </source>
</evidence>
<dbReference type="Proteomes" id="UP000241614">
    <property type="component" value="Unassembled WGS sequence"/>
</dbReference>
<dbReference type="OrthoDB" id="6463287at2"/>
<dbReference type="RefSeq" id="WP_033146324.1">
    <property type="nucleotide sequence ID" value="NZ_PZPP01000016.1"/>
</dbReference>
<name>A0A2T4XW96_ENTCL</name>
<accession>A0A2T4XW96</accession>
<evidence type="ECO:0000313" key="2">
    <source>
        <dbReference type="Proteomes" id="UP000241614"/>
    </source>
</evidence>
<reference evidence="1 2" key="1">
    <citation type="submission" date="2018-04" db="EMBL/GenBank/DDBJ databases">
        <title>Genome sequencing reveals highly heavy metal resistance and biotechnology application of the novel Enterobacter cloacae amazonensis isolated from wastewater river in Manaus - Amazonas.</title>
        <authorList>
            <person name="Astolfi M.C.T."/>
            <person name="Carvalho E.B.D.S."/>
            <person name="Lacerda L.B."/>
            <person name="Pinto M.V."/>
            <person name="Nogueira V.B."/>
            <person name="Barros A.M."/>
            <person name="Astolfi-Filho S."/>
        </authorList>
    </citation>
    <scope>NUCLEOTIDE SEQUENCE [LARGE SCALE GENOMIC DNA]</scope>
    <source>
        <strain evidence="2">amazonensis</strain>
    </source>
</reference>
<proteinExistence type="predicted"/>
<protein>
    <submittedName>
        <fullName evidence="1">Uncharacterized protein</fullName>
    </submittedName>
</protein>
<gene>
    <name evidence="1" type="ORF">DA103_19395</name>
</gene>
<comment type="caution">
    <text evidence="1">The sequence shown here is derived from an EMBL/GenBank/DDBJ whole genome shotgun (WGS) entry which is preliminary data.</text>
</comment>
<sequence>MPNLGDIFPSNFAQTFASHHQLSVGDVIYLFCDFTTPEKHKYMVVCCCEPLLVLLINSDISEYILARPHLLQCQVDLLEADHPFLEWDSFVNCIEAHQAFDLEVVKEQITSNYTQTYKGRVAGYCLRSIYEAVELSETMLRRHKRLILESMQQYV</sequence>
<dbReference type="EMBL" id="PZPP01000016">
    <property type="protein sequence ID" value="PTM34177.1"/>
    <property type="molecule type" value="Genomic_DNA"/>
</dbReference>
<organism evidence="1 2">
    <name type="scientific">Enterobacter cloacae</name>
    <dbReference type="NCBI Taxonomy" id="550"/>
    <lineage>
        <taxon>Bacteria</taxon>
        <taxon>Pseudomonadati</taxon>
        <taxon>Pseudomonadota</taxon>
        <taxon>Gammaproteobacteria</taxon>
        <taxon>Enterobacterales</taxon>
        <taxon>Enterobacteriaceae</taxon>
        <taxon>Enterobacter</taxon>
        <taxon>Enterobacter cloacae complex</taxon>
    </lineage>
</organism>